<dbReference type="AlphaFoldDB" id="A0A3L8SED3"/>
<protein>
    <submittedName>
        <fullName evidence="1">Uncharacterized protein</fullName>
    </submittedName>
</protein>
<gene>
    <name evidence="1" type="ORF">DV515_00008928</name>
</gene>
<dbReference type="Proteomes" id="UP000276834">
    <property type="component" value="Unassembled WGS sequence"/>
</dbReference>
<keyword evidence="2" id="KW-1185">Reference proteome</keyword>
<sequence length="85" mass="9581">MVYFCAEELRSVCEQSQFTELQRAAGTVLPVLSGSGSHSSPNFLCLSACQLNFVFCVFSLQMSQTTRLSMRKKFWTARRMITSIS</sequence>
<evidence type="ECO:0000313" key="1">
    <source>
        <dbReference type="EMBL" id="RLW00440.1"/>
    </source>
</evidence>
<proteinExistence type="predicted"/>
<accession>A0A3L8SED3</accession>
<name>A0A3L8SED3_CHLGU</name>
<evidence type="ECO:0000313" key="2">
    <source>
        <dbReference type="Proteomes" id="UP000276834"/>
    </source>
</evidence>
<comment type="caution">
    <text evidence="1">The sequence shown here is derived from an EMBL/GenBank/DDBJ whole genome shotgun (WGS) entry which is preliminary data.</text>
</comment>
<reference evidence="1 2" key="1">
    <citation type="journal article" date="2018" name="Proc. R. Soc. B">
        <title>A non-coding region near Follistatin controls head colour polymorphism in the Gouldian finch.</title>
        <authorList>
            <person name="Toomey M.B."/>
            <person name="Marques C.I."/>
            <person name="Andrade P."/>
            <person name="Araujo P.M."/>
            <person name="Sabatino S."/>
            <person name="Gazda M.A."/>
            <person name="Afonso S."/>
            <person name="Lopes R.J."/>
            <person name="Corbo J.C."/>
            <person name="Carneiro M."/>
        </authorList>
    </citation>
    <scope>NUCLEOTIDE SEQUENCE [LARGE SCALE GENOMIC DNA]</scope>
    <source>
        <strain evidence="1">Red01</strain>
        <tissue evidence="1">Muscle</tissue>
    </source>
</reference>
<dbReference type="EMBL" id="QUSF01000027">
    <property type="protein sequence ID" value="RLW00440.1"/>
    <property type="molecule type" value="Genomic_DNA"/>
</dbReference>
<organism evidence="1 2">
    <name type="scientific">Chloebia gouldiae</name>
    <name type="common">Gouldian finch</name>
    <name type="synonym">Erythrura gouldiae</name>
    <dbReference type="NCBI Taxonomy" id="44316"/>
    <lineage>
        <taxon>Eukaryota</taxon>
        <taxon>Metazoa</taxon>
        <taxon>Chordata</taxon>
        <taxon>Craniata</taxon>
        <taxon>Vertebrata</taxon>
        <taxon>Euteleostomi</taxon>
        <taxon>Archelosauria</taxon>
        <taxon>Archosauria</taxon>
        <taxon>Dinosauria</taxon>
        <taxon>Saurischia</taxon>
        <taxon>Theropoda</taxon>
        <taxon>Coelurosauria</taxon>
        <taxon>Aves</taxon>
        <taxon>Neognathae</taxon>
        <taxon>Neoaves</taxon>
        <taxon>Telluraves</taxon>
        <taxon>Australaves</taxon>
        <taxon>Passeriformes</taxon>
        <taxon>Passeroidea</taxon>
        <taxon>Passeridae</taxon>
        <taxon>Chloebia</taxon>
    </lineage>
</organism>